<keyword evidence="3" id="KW-0067">ATP-binding</keyword>
<dbReference type="GO" id="GO:0016887">
    <property type="term" value="F:ATP hydrolysis activity"/>
    <property type="evidence" value="ECO:0007669"/>
    <property type="project" value="InterPro"/>
</dbReference>
<sequence length="474" mass="50899">MRTSSLRWRARAQAPLSFATSRLRAPLQLHARACSNGVEAATPGAARIGAPLVEAWEARVVQHGMVVDESQRAAVERLERYDGEASLPDRCALRPWAYLYGPVGSGKTMLLDHYAAHARAARAPGGSRVLRAHFHDFMLSVHEQLHALQLRRPKRVRKTLSGLDVYDYGDPDGGASAVDTLTHVASHLRARADVVCVDELCVTDLADALMLSRLTRALLHEGVRIVFTSNQPPSKLFESGLDRARYVAPLAALLRARCVPVRVGVEGIDYRELPASVSASASVAVGTRREPAARTLAHRASGAYIAGADGAPAFERAWAARAAAGGGEARASLPIAFARRWVLSRATRGAARLDFDEACGRGRGAADFLALARTYEEVFVGGVPSFSAKQEDEARRLITLVDVCYDWQARLVLHAHAPRDALFSALSAGAGADGGGAPRGELQWMVRRCLSRLAEMTGERGGRLARTAAVDAAA</sequence>
<dbReference type="Gene3D" id="3.40.50.300">
    <property type="entry name" value="P-loop containing nucleotide triphosphate hydrolases"/>
    <property type="match status" value="1"/>
</dbReference>
<gene>
    <name evidence="4" type="ORF">KFE25_009571</name>
</gene>
<dbReference type="OrthoDB" id="430829at2759"/>
<keyword evidence="5" id="KW-1185">Reference proteome</keyword>
<dbReference type="SUPFAM" id="SSF52540">
    <property type="entry name" value="P-loop containing nucleoside triphosphate hydrolases"/>
    <property type="match status" value="1"/>
</dbReference>
<reference evidence="4" key="1">
    <citation type="submission" date="2021-05" db="EMBL/GenBank/DDBJ databases">
        <title>The genome of the haptophyte Pavlova lutheri (Diacronema luteri, Pavlovales) - a model for lipid biosynthesis in eukaryotic algae.</title>
        <authorList>
            <person name="Hulatt C.J."/>
            <person name="Posewitz M.C."/>
        </authorList>
    </citation>
    <scope>NUCLEOTIDE SEQUENCE</scope>
    <source>
        <strain evidence="4">NIVA-4/92</strain>
    </source>
</reference>
<dbReference type="Proteomes" id="UP000751190">
    <property type="component" value="Unassembled WGS sequence"/>
</dbReference>
<comment type="similarity">
    <text evidence="1">Belongs to the AFG1 ATPase family.</text>
</comment>
<dbReference type="OMA" id="HEEINCI"/>
<name>A0A8J5Y005_DIALT</name>
<comment type="caution">
    <text evidence="4">The sequence shown here is derived from an EMBL/GenBank/DDBJ whole genome shotgun (WGS) entry which is preliminary data.</text>
</comment>
<dbReference type="PANTHER" id="PTHR12169">
    <property type="entry name" value="ATPASE N2B"/>
    <property type="match status" value="1"/>
</dbReference>
<dbReference type="GO" id="GO:0005739">
    <property type="term" value="C:mitochondrion"/>
    <property type="evidence" value="ECO:0007669"/>
    <property type="project" value="TreeGrafter"/>
</dbReference>
<evidence type="ECO:0000313" key="4">
    <source>
        <dbReference type="EMBL" id="KAG8471150.1"/>
    </source>
</evidence>
<evidence type="ECO:0000256" key="3">
    <source>
        <dbReference type="ARBA" id="ARBA00022840"/>
    </source>
</evidence>
<dbReference type="Pfam" id="PF03969">
    <property type="entry name" value="AFG1_ATPase"/>
    <property type="match status" value="1"/>
</dbReference>
<protein>
    <submittedName>
        <fullName evidence="4">Uncharacterized protein</fullName>
    </submittedName>
</protein>
<organism evidence="4 5">
    <name type="scientific">Diacronema lutheri</name>
    <name type="common">Unicellular marine alga</name>
    <name type="synonym">Monochrysis lutheri</name>
    <dbReference type="NCBI Taxonomy" id="2081491"/>
    <lineage>
        <taxon>Eukaryota</taxon>
        <taxon>Haptista</taxon>
        <taxon>Haptophyta</taxon>
        <taxon>Pavlovophyceae</taxon>
        <taxon>Pavlovales</taxon>
        <taxon>Pavlovaceae</taxon>
        <taxon>Diacronema</taxon>
    </lineage>
</organism>
<evidence type="ECO:0000313" key="5">
    <source>
        <dbReference type="Proteomes" id="UP000751190"/>
    </source>
</evidence>
<dbReference type="InterPro" id="IPR005654">
    <property type="entry name" value="ATPase_AFG1-like"/>
</dbReference>
<keyword evidence="2" id="KW-0547">Nucleotide-binding</keyword>
<dbReference type="AlphaFoldDB" id="A0A8J5Y005"/>
<dbReference type="InterPro" id="IPR027417">
    <property type="entry name" value="P-loop_NTPase"/>
</dbReference>
<evidence type="ECO:0000256" key="2">
    <source>
        <dbReference type="ARBA" id="ARBA00022741"/>
    </source>
</evidence>
<dbReference type="PANTHER" id="PTHR12169:SF29">
    <property type="entry name" value="AFG1-LIKE ATPASE FAMILY PROTEIN"/>
    <property type="match status" value="1"/>
</dbReference>
<dbReference type="EMBL" id="JAGTXO010000001">
    <property type="protein sequence ID" value="KAG8471150.1"/>
    <property type="molecule type" value="Genomic_DNA"/>
</dbReference>
<dbReference type="NCBIfam" id="NF040713">
    <property type="entry name" value="ZapE"/>
    <property type="match status" value="1"/>
</dbReference>
<accession>A0A8J5Y005</accession>
<dbReference type="GO" id="GO:0005524">
    <property type="term" value="F:ATP binding"/>
    <property type="evidence" value="ECO:0007669"/>
    <property type="project" value="UniProtKB-KW"/>
</dbReference>
<proteinExistence type="inferred from homology"/>
<evidence type="ECO:0000256" key="1">
    <source>
        <dbReference type="ARBA" id="ARBA00010322"/>
    </source>
</evidence>